<evidence type="ECO:0000313" key="2">
    <source>
        <dbReference type="Proteomes" id="UP000583266"/>
    </source>
</evidence>
<protein>
    <submittedName>
        <fullName evidence="1">Uncharacterized protein</fullName>
    </submittedName>
</protein>
<evidence type="ECO:0000313" key="1">
    <source>
        <dbReference type="EMBL" id="NML41970.1"/>
    </source>
</evidence>
<accession>A0A848GYV9</accession>
<dbReference type="RefSeq" id="WP_169228972.1">
    <property type="nucleotide sequence ID" value="NZ_JABBGC010000004.1"/>
</dbReference>
<dbReference type="Proteomes" id="UP000583266">
    <property type="component" value="Unassembled WGS sequence"/>
</dbReference>
<dbReference type="EMBL" id="JABBGC010000004">
    <property type="protein sequence ID" value="NML41970.1"/>
    <property type="molecule type" value="Genomic_DNA"/>
</dbReference>
<sequence>MNENQPLSADTGKLQRYAAIAAFLDERLDNMLRRGELTTLSLDKLTVAPLTDAAQWYPQAAEQLSLICDTPATDRLEDGLFHLPVEEAHSSLFRFPLPATVPPFYPPAVHNRPSVPPTPDQVPRWLSLVCEQLLPLHAIVPLAQKIKQSAVIWYIRGNKTGIQICMSTFPQAIHFRFNKTRQHAYCRNRIVNLPILRNIVLHIRIIFRILKLHPDDGKDGDVDNIPVIRNNYH</sequence>
<proteinExistence type="predicted"/>
<keyword evidence="2" id="KW-1185">Reference proteome</keyword>
<gene>
    <name evidence="1" type="ORF">HHL17_32595</name>
</gene>
<dbReference type="AlphaFoldDB" id="A0A848GYV9"/>
<comment type="caution">
    <text evidence="1">The sequence shown here is derived from an EMBL/GenBank/DDBJ whole genome shotgun (WGS) entry which is preliminary data.</text>
</comment>
<name>A0A848GYV9_9BACT</name>
<reference evidence="1 2" key="1">
    <citation type="submission" date="2020-04" db="EMBL/GenBank/DDBJ databases">
        <title>Chitinophaga sp. G-6-1-13 sp. nov., isolated from soil.</title>
        <authorList>
            <person name="Dahal R.H."/>
            <person name="Chaudhary D.K."/>
        </authorList>
    </citation>
    <scope>NUCLEOTIDE SEQUENCE [LARGE SCALE GENOMIC DNA]</scope>
    <source>
        <strain evidence="1 2">G-6-1-13</strain>
    </source>
</reference>
<organism evidence="1 2">
    <name type="scientific">Chitinophaga fulva</name>
    <dbReference type="NCBI Taxonomy" id="2728842"/>
    <lineage>
        <taxon>Bacteria</taxon>
        <taxon>Pseudomonadati</taxon>
        <taxon>Bacteroidota</taxon>
        <taxon>Chitinophagia</taxon>
        <taxon>Chitinophagales</taxon>
        <taxon>Chitinophagaceae</taxon>
        <taxon>Chitinophaga</taxon>
    </lineage>
</organism>